<keyword evidence="2" id="KW-0472">Membrane</keyword>
<comment type="caution">
    <text evidence="3">The sequence shown here is derived from an EMBL/GenBank/DDBJ whole genome shotgun (WGS) entry which is preliminary data.</text>
</comment>
<evidence type="ECO:0000313" key="4">
    <source>
        <dbReference type="Proteomes" id="UP001151529"/>
    </source>
</evidence>
<feature type="region of interest" description="Disordered" evidence="1">
    <location>
        <begin position="104"/>
        <end position="131"/>
    </location>
</feature>
<organism evidence="3 4">
    <name type="scientific">Salix viminalis</name>
    <name type="common">Common osier</name>
    <name type="synonym">Basket willow</name>
    <dbReference type="NCBI Taxonomy" id="40686"/>
    <lineage>
        <taxon>Eukaryota</taxon>
        <taxon>Viridiplantae</taxon>
        <taxon>Streptophyta</taxon>
        <taxon>Embryophyta</taxon>
        <taxon>Tracheophyta</taxon>
        <taxon>Spermatophyta</taxon>
        <taxon>Magnoliopsida</taxon>
        <taxon>eudicotyledons</taxon>
        <taxon>Gunneridae</taxon>
        <taxon>Pentapetalae</taxon>
        <taxon>rosids</taxon>
        <taxon>fabids</taxon>
        <taxon>Malpighiales</taxon>
        <taxon>Salicaceae</taxon>
        <taxon>Saliceae</taxon>
        <taxon>Salix</taxon>
    </lineage>
</organism>
<evidence type="ECO:0000313" key="3">
    <source>
        <dbReference type="EMBL" id="KAJ6697269.1"/>
    </source>
</evidence>
<reference evidence="3" key="2">
    <citation type="journal article" date="2023" name="Int. J. Mol. Sci.">
        <title>De Novo Assembly and Annotation of 11 Diverse Shrub Willow (Salix) Genomes Reveals Novel Gene Organization in Sex-Linked Regions.</title>
        <authorList>
            <person name="Hyden B."/>
            <person name="Feng K."/>
            <person name="Yates T.B."/>
            <person name="Jawdy S."/>
            <person name="Cereghino C."/>
            <person name="Smart L.B."/>
            <person name="Muchero W."/>
        </authorList>
    </citation>
    <scope>NUCLEOTIDE SEQUENCE [LARGE SCALE GENOMIC DNA]</scope>
    <source>
        <tissue evidence="3">Shoot tip</tissue>
    </source>
</reference>
<evidence type="ECO:0000256" key="1">
    <source>
        <dbReference type="SAM" id="MobiDB-lite"/>
    </source>
</evidence>
<protein>
    <submittedName>
        <fullName evidence="3">Uncharacterized protein</fullName>
    </submittedName>
</protein>
<keyword evidence="4" id="KW-1185">Reference proteome</keyword>
<feature type="transmembrane region" description="Helical" evidence="2">
    <location>
        <begin position="168"/>
        <end position="189"/>
    </location>
</feature>
<evidence type="ECO:0000256" key="2">
    <source>
        <dbReference type="SAM" id="Phobius"/>
    </source>
</evidence>
<name>A0A9Q0PZH9_SALVM</name>
<gene>
    <name evidence="3" type="ORF">OIU85_003620</name>
</gene>
<keyword evidence="2" id="KW-1133">Transmembrane helix</keyword>
<feature type="compositionally biased region" description="Polar residues" evidence="1">
    <location>
        <begin position="119"/>
        <end position="128"/>
    </location>
</feature>
<dbReference type="AlphaFoldDB" id="A0A9Q0PZH9"/>
<dbReference type="OrthoDB" id="611190at2759"/>
<proteinExistence type="predicted"/>
<dbReference type="Proteomes" id="UP001151529">
    <property type="component" value="Chromosome 19"/>
</dbReference>
<sequence length="199" mass="22337">MMYSLISLGYMNLLKTEDVAWVNLQVSCLEVLEMDYRGAPLPSPQRSRSRINVDNVSIFTTPRKLVHALQDPDDSDFSEKQHQRFGSPYSCKFDYRSTPRLKQNGFHENGNSYAGGEQLQGSSESVASTEEIPVNTDMEVLTEVILGGKSEDPKKNCVEREGRKTSSLLVVGFCIALLAILTSFMFIYLQDDSNHMVPT</sequence>
<accession>A0A9Q0PZH9</accession>
<dbReference type="EMBL" id="JAPFFL010000010">
    <property type="protein sequence ID" value="KAJ6697269.1"/>
    <property type="molecule type" value="Genomic_DNA"/>
</dbReference>
<keyword evidence="2" id="KW-0812">Transmembrane</keyword>
<reference evidence="3" key="1">
    <citation type="submission" date="2022-11" db="EMBL/GenBank/DDBJ databases">
        <authorList>
            <person name="Hyden B.L."/>
            <person name="Feng K."/>
            <person name="Yates T."/>
            <person name="Jawdy S."/>
            <person name="Smart L.B."/>
            <person name="Muchero W."/>
        </authorList>
    </citation>
    <scope>NUCLEOTIDE SEQUENCE</scope>
    <source>
        <tissue evidence="3">Shoot tip</tissue>
    </source>
</reference>